<organism evidence="1 2">
    <name type="scientific">Mesobacillus zeae</name>
    <dbReference type="NCBI Taxonomy" id="1917180"/>
    <lineage>
        <taxon>Bacteria</taxon>
        <taxon>Bacillati</taxon>
        <taxon>Bacillota</taxon>
        <taxon>Bacilli</taxon>
        <taxon>Bacillales</taxon>
        <taxon>Bacillaceae</taxon>
        <taxon>Mesobacillus</taxon>
    </lineage>
</organism>
<dbReference type="OrthoDB" id="2971867at2"/>
<reference evidence="1 2" key="1">
    <citation type="submission" date="2018-08" db="EMBL/GenBank/DDBJ databases">
        <title>Bacillus jemisoniae sp. nov., Bacillus chryseoplanitiae sp. nov., Bacillus resnikiae sp. nov., and Bacillus frankliniae sp. nov., isolated from Viking spacecraft and associated surfaces.</title>
        <authorList>
            <person name="Seuylemezian A."/>
            <person name="Vaishampayan P."/>
        </authorList>
    </citation>
    <scope>NUCLEOTIDE SEQUENCE [LARGE SCALE GENOMIC DNA]</scope>
    <source>
        <strain evidence="1 2">JJ-247</strain>
    </source>
</reference>
<dbReference type="AlphaFoldDB" id="A0A398B885"/>
<protein>
    <submittedName>
        <fullName evidence="1">Uncharacterized protein</fullName>
    </submittedName>
</protein>
<evidence type="ECO:0000313" key="1">
    <source>
        <dbReference type="EMBL" id="RID86027.1"/>
    </source>
</evidence>
<proteinExistence type="predicted"/>
<sequence length="78" mass="9659">MRAFLINEKEIKEMEYLIKREMDEILFDLKDERIEHIVKRSMKERYKILFSLFKRVAIPNECLKYMPIFDKSQQKESN</sequence>
<dbReference type="EMBL" id="QWVT01000014">
    <property type="protein sequence ID" value="RID86027.1"/>
    <property type="molecule type" value="Genomic_DNA"/>
</dbReference>
<keyword evidence="2" id="KW-1185">Reference proteome</keyword>
<evidence type="ECO:0000313" key="2">
    <source>
        <dbReference type="Proteomes" id="UP000265816"/>
    </source>
</evidence>
<comment type="caution">
    <text evidence="1">The sequence shown here is derived from an EMBL/GenBank/DDBJ whole genome shotgun (WGS) entry which is preliminary data.</text>
</comment>
<name>A0A398B885_9BACI</name>
<accession>A0A398B885</accession>
<gene>
    <name evidence="1" type="ORF">D1970_07960</name>
</gene>
<dbReference type="Proteomes" id="UP000265816">
    <property type="component" value="Unassembled WGS sequence"/>
</dbReference>